<evidence type="ECO:0000256" key="1">
    <source>
        <dbReference type="SAM" id="MobiDB-lite"/>
    </source>
</evidence>
<dbReference type="AlphaFoldDB" id="A0AAV7TX32"/>
<accession>A0AAV7TX32</accession>
<protein>
    <submittedName>
        <fullName evidence="2">Uncharacterized protein</fullName>
    </submittedName>
</protein>
<sequence length="124" mass="14389">MLSGLTIDPPLEFQRVPRPGPKRPDDTSQPRPIIACPLLHTQDHQLLLEARSHGPFKAEGFEVRITADISIETNDRRKAFLSLRSRLRQLEVKYGLFEPARMWITKGGKSRHYYDPEELHLYLD</sequence>
<organism evidence="2 3">
    <name type="scientific">Pleurodeles waltl</name>
    <name type="common">Iberian ribbed newt</name>
    <dbReference type="NCBI Taxonomy" id="8319"/>
    <lineage>
        <taxon>Eukaryota</taxon>
        <taxon>Metazoa</taxon>
        <taxon>Chordata</taxon>
        <taxon>Craniata</taxon>
        <taxon>Vertebrata</taxon>
        <taxon>Euteleostomi</taxon>
        <taxon>Amphibia</taxon>
        <taxon>Batrachia</taxon>
        <taxon>Caudata</taxon>
        <taxon>Salamandroidea</taxon>
        <taxon>Salamandridae</taxon>
        <taxon>Pleurodelinae</taxon>
        <taxon>Pleurodeles</taxon>
    </lineage>
</organism>
<dbReference type="InterPro" id="IPR042566">
    <property type="entry name" value="L1_C"/>
</dbReference>
<dbReference type="EMBL" id="JANPWB010000006">
    <property type="protein sequence ID" value="KAJ1181330.1"/>
    <property type="molecule type" value="Genomic_DNA"/>
</dbReference>
<comment type="caution">
    <text evidence="2">The sequence shown here is derived from an EMBL/GenBank/DDBJ whole genome shotgun (WGS) entry which is preliminary data.</text>
</comment>
<keyword evidence="3" id="KW-1185">Reference proteome</keyword>
<proteinExistence type="predicted"/>
<gene>
    <name evidence="2" type="ORF">NDU88_006538</name>
</gene>
<evidence type="ECO:0000313" key="2">
    <source>
        <dbReference type="EMBL" id="KAJ1181330.1"/>
    </source>
</evidence>
<feature type="region of interest" description="Disordered" evidence="1">
    <location>
        <begin position="1"/>
        <end position="32"/>
    </location>
</feature>
<dbReference type="Proteomes" id="UP001066276">
    <property type="component" value="Chromosome 3_2"/>
</dbReference>
<dbReference type="Gene3D" id="3.30.250.20">
    <property type="entry name" value="L1 transposable element, C-terminal domain"/>
    <property type="match status" value="1"/>
</dbReference>
<name>A0AAV7TX32_PLEWA</name>
<reference evidence="2" key="1">
    <citation type="journal article" date="2022" name="bioRxiv">
        <title>Sequencing and chromosome-scale assembly of the giantPleurodeles waltlgenome.</title>
        <authorList>
            <person name="Brown T."/>
            <person name="Elewa A."/>
            <person name="Iarovenko S."/>
            <person name="Subramanian E."/>
            <person name="Araus A.J."/>
            <person name="Petzold A."/>
            <person name="Susuki M."/>
            <person name="Suzuki K.-i.T."/>
            <person name="Hayashi T."/>
            <person name="Toyoda A."/>
            <person name="Oliveira C."/>
            <person name="Osipova E."/>
            <person name="Leigh N.D."/>
            <person name="Simon A."/>
            <person name="Yun M.H."/>
        </authorList>
    </citation>
    <scope>NUCLEOTIDE SEQUENCE</scope>
    <source>
        <strain evidence="2">20211129_DDA</strain>
        <tissue evidence="2">Liver</tissue>
    </source>
</reference>
<evidence type="ECO:0000313" key="3">
    <source>
        <dbReference type="Proteomes" id="UP001066276"/>
    </source>
</evidence>